<dbReference type="Pfam" id="PF13743">
    <property type="entry name" value="Thioredoxin_5"/>
    <property type="match status" value="1"/>
</dbReference>
<dbReference type="AlphaFoldDB" id="A0A2P8GJC6"/>
<dbReference type="InterPro" id="IPR036249">
    <property type="entry name" value="Thioredoxin-like_sf"/>
</dbReference>
<evidence type="ECO:0000313" key="2">
    <source>
        <dbReference type="Proteomes" id="UP000241964"/>
    </source>
</evidence>
<dbReference type="Gene3D" id="3.40.30.10">
    <property type="entry name" value="Glutaredoxin"/>
    <property type="match status" value="1"/>
</dbReference>
<keyword evidence="1" id="KW-0413">Isomerase</keyword>
<comment type="caution">
    <text evidence="1">The sequence shown here is derived from an EMBL/GenBank/DDBJ whole genome shotgun (WGS) entry which is preliminary data.</text>
</comment>
<reference evidence="1 2" key="1">
    <citation type="submission" date="2018-03" db="EMBL/GenBank/DDBJ databases">
        <title>Genomic Encyclopedia of Archaeal and Bacterial Type Strains, Phase II (KMG-II): from individual species to whole genera.</title>
        <authorList>
            <person name="Goeker M."/>
        </authorList>
    </citation>
    <scope>NUCLEOTIDE SEQUENCE [LARGE SCALE GENOMIC DNA]</scope>
    <source>
        <strain evidence="1 2">DSM 29057</strain>
    </source>
</reference>
<dbReference type="CDD" id="cd03025">
    <property type="entry name" value="DsbA_FrnE_like"/>
    <property type="match status" value="1"/>
</dbReference>
<accession>A0A2P8GJC6</accession>
<dbReference type="PANTHER" id="PTHR13887">
    <property type="entry name" value="GLUTATHIONE S-TRANSFERASE KAPPA"/>
    <property type="match status" value="1"/>
</dbReference>
<sequence>MKNNPLLCDTESGICELPSAPVENIEGTIEPGTKPVKIIYFTDPICSTCWGIEPQLRKLKLEYGQLVEVEYRMGGLLPDWSYNSGGISKPTDVAPHWDEVSHYYKMPIVGDVWLEDPLHSSYPPSVAFKAAQIQDEDKAIVFLRRIREMVFLEKKNITRWEHLSEAAGYAGLDVALFEQDYRTRAVVLFQEDLQLAAQWAVRGFPTLLVFNREGRHEKVYGFKPYEVFEGAIAKMHPGAPKAWYSKNWQDLFSKYPTLTTQEFAVLAGQDFDTAENQLSTLAKDGFLQTYATPNGILWKSPVS</sequence>
<organism evidence="1 2">
    <name type="scientific">Dyadobacter jiangsuensis</name>
    <dbReference type="NCBI Taxonomy" id="1591085"/>
    <lineage>
        <taxon>Bacteria</taxon>
        <taxon>Pseudomonadati</taxon>
        <taxon>Bacteroidota</taxon>
        <taxon>Cytophagia</taxon>
        <taxon>Cytophagales</taxon>
        <taxon>Spirosomataceae</taxon>
        <taxon>Dyadobacter</taxon>
    </lineage>
</organism>
<dbReference type="Gene3D" id="1.10.472.60">
    <property type="entry name" value="putative protein disulfide isomerase domain"/>
    <property type="match status" value="1"/>
</dbReference>
<keyword evidence="2" id="KW-1185">Reference proteome</keyword>
<dbReference type="RefSeq" id="WP_106593719.1">
    <property type="nucleotide sequence ID" value="NZ_PYAS01000001.1"/>
</dbReference>
<proteinExistence type="predicted"/>
<name>A0A2P8GJC6_9BACT</name>
<dbReference type="Proteomes" id="UP000241964">
    <property type="component" value="Unassembled WGS sequence"/>
</dbReference>
<dbReference type="PANTHER" id="PTHR13887:SF47">
    <property type="entry name" value="CLPXP ADAPTER PROTEIN SPXH"/>
    <property type="match status" value="1"/>
</dbReference>
<evidence type="ECO:0000313" key="1">
    <source>
        <dbReference type="EMBL" id="PSL34062.1"/>
    </source>
</evidence>
<dbReference type="GO" id="GO:0016853">
    <property type="term" value="F:isomerase activity"/>
    <property type="evidence" value="ECO:0007669"/>
    <property type="project" value="UniProtKB-KW"/>
</dbReference>
<dbReference type="EMBL" id="PYAS01000001">
    <property type="protein sequence ID" value="PSL34062.1"/>
    <property type="molecule type" value="Genomic_DNA"/>
</dbReference>
<dbReference type="SUPFAM" id="SSF52833">
    <property type="entry name" value="Thioredoxin-like"/>
    <property type="match status" value="1"/>
</dbReference>
<dbReference type="OrthoDB" id="9813770at2"/>
<gene>
    <name evidence="1" type="ORF">CLV60_101431</name>
</gene>
<protein>
    <submittedName>
        <fullName evidence="1">Putative DsbA family dithiol-disulfide isomerase</fullName>
    </submittedName>
</protein>